<protein>
    <submittedName>
        <fullName evidence="1">Uncharacterized protein</fullName>
    </submittedName>
</protein>
<comment type="caution">
    <text evidence="1">The sequence shown here is derived from an EMBL/GenBank/DDBJ whole genome shotgun (WGS) entry which is preliminary data.</text>
</comment>
<evidence type="ECO:0000313" key="2">
    <source>
        <dbReference type="Proteomes" id="UP000562492"/>
    </source>
</evidence>
<name>A0ABR6RKR5_9BURK</name>
<keyword evidence="2" id="KW-1185">Reference proteome</keyword>
<dbReference type="Proteomes" id="UP000562492">
    <property type="component" value="Unassembled WGS sequence"/>
</dbReference>
<evidence type="ECO:0000313" key="1">
    <source>
        <dbReference type="EMBL" id="MBB6579613.1"/>
    </source>
</evidence>
<proteinExistence type="predicted"/>
<accession>A0ABR6RKR5</accession>
<sequence>MSIQKPMRNAFLQEASERLAQSIRLACEEFMSETNCNIEILASREFEQQSEMVFISTGVRIQIKPLELKL</sequence>
<dbReference type="EMBL" id="JACHKZ010000033">
    <property type="protein sequence ID" value="MBB6579613.1"/>
    <property type="molecule type" value="Genomic_DNA"/>
</dbReference>
<reference evidence="1 2" key="1">
    <citation type="submission" date="2020-08" db="EMBL/GenBank/DDBJ databases">
        <title>Functional genomics of gut bacteria from endangered species of beetles.</title>
        <authorList>
            <person name="Carlos-Shanley C."/>
        </authorList>
    </citation>
    <scope>NUCLEOTIDE SEQUENCE [LARGE SCALE GENOMIC DNA]</scope>
    <source>
        <strain evidence="1 2">S00124</strain>
    </source>
</reference>
<dbReference type="RefSeq" id="WP_184711072.1">
    <property type="nucleotide sequence ID" value="NZ_JACHKZ010000033.1"/>
</dbReference>
<organism evidence="1 2">
    <name type="scientific">Comamonas odontotermitis</name>
    <dbReference type="NCBI Taxonomy" id="379895"/>
    <lineage>
        <taxon>Bacteria</taxon>
        <taxon>Pseudomonadati</taxon>
        <taxon>Pseudomonadota</taxon>
        <taxon>Betaproteobacteria</taxon>
        <taxon>Burkholderiales</taxon>
        <taxon>Comamonadaceae</taxon>
        <taxon>Comamonas</taxon>
    </lineage>
</organism>
<gene>
    <name evidence="1" type="ORF">HNP33_003727</name>
</gene>